<dbReference type="EMBL" id="CAJNOK010001182">
    <property type="protein sequence ID" value="CAF0798098.1"/>
    <property type="molecule type" value="Genomic_DNA"/>
</dbReference>
<dbReference type="Proteomes" id="UP000677228">
    <property type="component" value="Unassembled WGS sequence"/>
</dbReference>
<accession>A0A8S2GYZ5</accession>
<organism evidence="2 3">
    <name type="scientific">Didymodactylos carnosus</name>
    <dbReference type="NCBI Taxonomy" id="1234261"/>
    <lineage>
        <taxon>Eukaryota</taxon>
        <taxon>Metazoa</taxon>
        <taxon>Spiralia</taxon>
        <taxon>Gnathifera</taxon>
        <taxon>Rotifera</taxon>
        <taxon>Eurotatoria</taxon>
        <taxon>Bdelloidea</taxon>
        <taxon>Philodinida</taxon>
        <taxon>Philodinidae</taxon>
        <taxon>Didymodactylos</taxon>
    </lineage>
</organism>
<reference evidence="2" key="1">
    <citation type="submission" date="2021-02" db="EMBL/GenBank/DDBJ databases">
        <authorList>
            <person name="Nowell W R."/>
        </authorList>
    </citation>
    <scope>NUCLEOTIDE SEQUENCE</scope>
</reference>
<dbReference type="EMBL" id="CAJOBA010001182">
    <property type="protein sequence ID" value="CAF3581267.1"/>
    <property type="molecule type" value="Genomic_DNA"/>
</dbReference>
<evidence type="ECO:0000313" key="3">
    <source>
        <dbReference type="Proteomes" id="UP000682733"/>
    </source>
</evidence>
<comment type="caution">
    <text evidence="2">The sequence shown here is derived from an EMBL/GenBank/DDBJ whole genome shotgun (WGS) entry which is preliminary data.</text>
</comment>
<dbReference type="AlphaFoldDB" id="A0A8S2GYZ5"/>
<proteinExistence type="predicted"/>
<sequence length="126" mass="14262">MYYIHKDETQQAFVLRGFTGNIRFLKGRISLDLQLKLGGKFFLPVNSILADITMNGMELGDAVLIHASPHPGAMDFILRQDLDLSESDYEQHGASARDLNFAVRLRLNDEQLQHVSLNIEADAYQQ</sequence>
<protein>
    <submittedName>
        <fullName evidence="2">Uncharacterized protein</fullName>
    </submittedName>
</protein>
<evidence type="ECO:0000313" key="1">
    <source>
        <dbReference type="EMBL" id="CAF0798098.1"/>
    </source>
</evidence>
<name>A0A8S2GYZ5_9BILA</name>
<dbReference type="Proteomes" id="UP000682733">
    <property type="component" value="Unassembled WGS sequence"/>
</dbReference>
<gene>
    <name evidence="1" type="ORF">OVA965_LOCUS4497</name>
    <name evidence="2" type="ORF">TMI583_LOCUS4495</name>
</gene>
<evidence type="ECO:0000313" key="2">
    <source>
        <dbReference type="EMBL" id="CAF3581267.1"/>
    </source>
</evidence>